<evidence type="ECO:0000256" key="1">
    <source>
        <dbReference type="SAM" id="SignalP"/>
    </source>
</evidence>
<sequence length="73" mass="8330">MSLSKIKHICHVWLSVALRAVGGEVQRKGKEVKRRDEGTTCDHHHVQHCPSSVDLFLLLHIQSKLLEGSLWLH</sequence>
<accession>A0AAV6PYU3</accession>
<evidence type="ECO:0008006" key="4">
    <source>
        <dbReference type="Google" id="ProtNLM"/>
    </source>
</evidence>
<proteinExistence type="predicted"/>
<reference evidence="2 3" key="1">
    <citation type="journal article" date="2021" name="Sci. Rep.">
        <title>Chromosome anchoring in Senegalese sole (Solea senegalensis) reveals sex-associated markers and genome rearrangements in flatfish.</title>
        <authorList>
            <person name="Guerrero-Cozar I."/>
            <person name="Gomez-Garrido J."/>
            <person name="Berbel C."/>
            <person name="Martinez-Blanch J.F."/>
            <person name="Alioto T."/>
            <person name="Claros M.G."/>
            <person name="Gagnaire P.A."/>
            <person name="Manchado M."/>
        </authorList>
    </citation>
    <scope>NUCLEOTIDE SEQUENCE [LARGE SCALE GENOMIC DNA]</scope>
    <source>
        <strain evidence="2">Sse05_10M</strain>
    </source>
</reference>
<gene>
    <name evidence="2" type="ORF">JOB18_035983</name>
</gene>
<organism evidence="2 3">
    <name type="scientific">Solea senegalensis</name>
    <name type="common">Senegalese sole</name>
    <dbReference type="NCBI Taxonomy" id="28829"/>
    <lineage>
        <taxon>Eukaryota</taxon>
        <taxon>Metazoa</taxon>
        <taxon>Chordata</taxon>
        <taxon>Craniata</taxon>
        <taxon>Vertebrata</taxon>
        <taxon>Euteleostomi</taxon>
        <taxon>Actinopterygii</taxon>
        <taxon>Neopterygii</taxon>
        <taxon>Teleostei</taxon>
        <taxon>Neoteleostei</taxon>
        <taxon>Acanthomorphata</taxon>
        <taxon>Carangaria</taxon>
        <taxon>Pleuronectiformes</taxon>
        <taxon>Pleuronectoidei</taxon>
        <taxon>Soleidae</taxon>
        <taxon>Solea</taxon>
    </lineage>
</organism>
<comment type="caution">
    <text evidence="2">The sequence shown here is derived from an EMBL/GenBank/DDBJ whole genome shotgun (WGS) entry which is preliminary data.</text>
</comment>
<feature type="signal peptide" evidence="1">
    <location>
        <begin position="1"/>
        <end position="23"/>
    </location>
</feature>
<protein>
    <recommendedName>
        <fullName evidence="4">Secreted protein</fullName>
    </recommendedName>
</protein>
<keyword evidence="3" id="KW-1185">Reference proteome</keyword>
<dbReference type="AlphaFoldDB" id="A0AAV6PYU3"/>
<feature type="chain" id="PRO_5043394952" description="Secreted protein" evidence="1">
    <location>
        <begin position="24"/>
        <end position="73"/>
    </location>
</feature>
<evidence type="ECO:0000313" key="2">
    <source>
        <dbReference type="EMBL" id="KAG7479817.1"/>
    </source>
</evidence>
<name>A0AAV6PYU3_SOLSE</name>
<dbReference type="EMBL" id="JAGKHQ010000020">
    <property type="protein sequence ID" value="KAG7479817.1"/>
    <property type="molecule type" value="Genomic_DNA"/>
</dbReference>
<evidence type="ECO:0000313" key="3">
    <source>
        <dbReference type="Proteomes" id="UP000693946"/>
    </source>
</evidence>
<dbReference type="Proteomes" id="UP000693946">
    <property type="component" value="Linkage Group LG8"/>
</dbReference>
<keyword evidence="1" id="KW-0732">Signal</keyword>